<organism evidence="1 2">
    <name type="scientific">Mycobacterium kansasii</name>
    <dbReference type="NCBI Taxonomy" id="1768"/>
    <lineage>
        <taxon>Bacteria</taxon>
        <taxon>Bacillati</taxon>
        <taxon>Actinomycetota</taxon>
        <taxon>Actinomycetes</taxon>
        <taxon>Mycobacteriales</taxon>
        <taxon>Mycobacteriaceae</taxon>
        <taxon>Mycobacterium</taxon>
    </lineage>
</organism>
<gene>
    <name evidence="1" type="ORF">BZL30_0130</name>
</gene>
<proteinExistence type="predicted"/>
<evidence type="ECO:0000313" key="1">
    <source>
        <dbReference type="EMBL" id="OOK82347.1"/>
    </source>
</evidence>
<comment type="caution">
    <text evidence="1">The sequence shown here is derived from an EMBL/GenBank/DDBJ whole genome shotgun (WGS) entry which is preliminary data.</text>
</comment>
<dbReference type="EMBL" id="MVBM01000001">
    <property type="protein sequence ID" value="OOK82347.1"/>
    <property type="molecule type" value="Genomic_DNA"/>
</dbReference>
<evidence type="ECO:0000313" key="2">
    <source>
        <dbReference type="Proteomes" id="UP000189229"/>
    </source>
</evidence>
<protein>
    <submittedName>
        <fullName evidence="1">Cyclic nucleotide-binding domain protein</fullName>
    </submittedName>
</protein>
<name>A0A1V3XSY9_MYCKA</name>
<sequence>MLLTALAIAARTDGIDRFWAQVLADNEAVHALVRKLHPCWEREDPGVVTTTLQIPALRDLPLDEVLRKQILNVAYQVIHAFD</sequence>
<dbReference type="AlphaFoldDB" id="A0A1V3XSY9"/>
<accession>A0A1V3XSY9</accession>
<dbReference type="Proteomes" id="UP000189229">
    <property type="component" value="Unassembled WGS sequence"/>
</dbReference>
<dbReference type="Gene3D" id="3.40.630.30">
    <property type="match status" value="1"/>
</dbReference>
<reference evidence="1 2" key="1">
    <citation type="submission" date="2017-02" db="EMBL/GenBank/DDBJ databases">
        <title>Complete genome sequences of Mycobacterium kansasii strains isolated from rhesus macaques.</title>
        <authorList>
            <person name="Panda A."/>
            <person name="Nagaraj S."/>
            <person name="Zhao X."/>
            <person name="Tettelin H."/>
            <person name="Detolla L.J."/>
        </authorList>
    </citation>
    <scope>NUCLEOTIDE SEQUENCE [LARGE SCALE GENOMIC DNA]</scope>
    <source>
        <strain evidence="1 2">11-3813</strain>
    </source>
</reference>